<dbReference type="RefSeq" id="WP_145342505.1">
    <property type="nucleotide sequence ID" value="NZ_CP036261.1"/>
</dbReference>
<dbReference type="AlphaFoldDB" id="A0A517LVI8"/>
<keyword evidence="2" id="KW-1185">Reference proteome</keyword>
<organism evidence="1 2">
    <name type="scientific">Rosistilla ulvae</name>
    <dbReference type="NCBI Taxonomy" id="1930277"/>
    <lineage>
        <taxon>Bacteria</taxon>
        <taxon>Pseudomonadati</taxon>
        <taxon>Planctomycetota</taxon>
        <taxon>Planctomycetia</taxon>
        <taxon>Pirellulales</taxon>
        <taxon>Pirellulaceae</taxon>
        <taxon>Rosistilla</taxon>
    </lineage>
</organism>
<proteinExistence type="predicted"/>
<dbReference type="OrthoDB" id="289094at2"/>
<dbReference type="KEGG" id="ruv:EC9_08040"/>
<dbReference type="Proteomes" id="UP000319557">
    <property type="component" value="Chromosome"/>
</dbReference>
<gene>
    <name evidence="1" type="ORF">EC9_08040</name>
</gene>
<evidence type="ECO:0000313" key="2">
    <source>
        <dbReference type="Proteomes" id="UP000319557"/>
    </source>
</evidence>
<sequence length="127" mass="13278">MRLTNAIGRCLLVLLAGCGGSDNGTYDISGTVSYDGKPVSLGYISFEPDAAASNSGPGSMVKIQDGRYQSKSGKGLVGGAYVIRVTGLDGKPGPDGLGEGEPLFKEYVMKQEFVRESTVLEIDVPVE</sequence>
<evidence type="ECO:0008006" key="3">
    <source>
        <dbReference type="Google" id="ProtNLM"/>
    </source>
</evidence>
<evidence type="ECO:0000313" key="1">
    <source>
        <dbReference type="EMBL" id="QDS86631.1"/>
    </source>
</evidence>
<reference evidence="1 2" key="1">
    <citation type="submission" date="2019-02" db="EMBL/GenBank/DDBJ databases">
        <title>Deep-cultivation of Planctomycetes and their phenomic and genomic characterization uncovers novel biology.</title>
        <authorList>
            <person name="Wiegand S."/>
            <person name="Jogler M."/>
            <person name="Boedeker C."/>
            <person name="Pinto D."/>
            <person name="Vollmers J."/>
            <person name="Rivas-Marin E."/>
            <person name="Kohn T."/>
            <person name="Peeters S.H."/>
            <person name="Heuer A."/>
            <person name="Rast P."/>
            <person name="Oberbeckmann S."/>
            <person name="Bunk B."/>
            <person name="Jeske O."/>
            <person name="Meyerdierks A."/>
            <person name="Storesund J.E."/>
            <person name="Kallscheuer N."/>
            <person name="Luecker S."/>
            <person name="Lage O.M."/>
            <person name="Pohl T."/>
            <person name="Merkel B.J."/>
            <person name="Hornburger P."/>
            <person name="Mueller R.-W."/>
            <person name="Bruemmer F."/>
            <person name="Labrenz M."/>
            <person name="Spormann A.M."/>
            <person name="Op den Camp H."/>
            <person name="Overmann J."/>
            <person name="Amann R."/>
            <person name="Jetten M.S.M."/>
            <person name="Mascher T."/>
            <person name="Medema M.H."/>
            <person name="Devos D.P."/>
            <person name="Kaster A.-K."/>
            <person name="Ovreas L."/>
            <person name="Rohde M."/>
            <person name="Galperin M.Y."/>
            <person name="Jogler C."/>
        </authorList>
    </citation>
    <scope>NUCLEOTIDE SEQUENCE [LARGE SCALE GENOMIC DNA]</scope>
    <source>
        <strain evidence="1 2">EC9</strain>
    </source>
</reference>
<name>A0A517LVI8_9BACT</name>
<protein>
    <recommendedName>
        <fullName evidence="3">Carboxypeptidase regulatory-like domain-containing protein</fullName>
    </recommendedName>
</protein>
<accession>A0A517LVI8</accession>
<dbReference type="EMBL" id="CP036261">
    <property type="protein sequence ID" value="QDS86631.1"/>
    <property type="molecule type" value="Genomic_DNA"/>
</dbReference>